<evidence type="ECO:0000256" key="2">
    <source>
        <dbReference type="ARBA" id="ARBA00022801"/>
    </source>
</evidence>
<dbReference type="InterPro" id="IPR051601">
    <property type="entry name" value="Serine_prot/Carboxylest_S33"/>
</dbReference>
<accession>A0AAW0B272</accession>
<dbReference type="AlphaFoldDB" id="A0AAW0B272"/>
<dbReference type="PANTHER" id="PTHR43248">
    <property type="entry name" value="2-SUCCINYL-6-HYDROXY-2,4-CYCLOHEXADIENE-1-CARBOXYLATE SYNTHASE"/>
    <property type="match status" value="1"/>
</dbReference>
<dbReference type="Proteomes" id="UP001362999">
    <property type="component" value="Unassembled WGS sequence"/>
</dbReference>
<feature type="domain" description="Peptidase S33 tripeptidyl aminopeptidase-like C-terminal" evidence="3">
    <location>
        <begin position="373"/>
        <end position="473"/>
    </location>
</feature>
<dbReference type="GO" id="GO:0016787">
    <property type="term" value="F:hydrolase activity"/>
    <property type="evidence" value="ECO:0007669"/>
    <property type="project" value="UniProtKB-KW"/>
</dbReference>
<evidence type="ECO:0000259" key="3">
    <source>
        <dbReference type="Pfam" id="PF08386"/>
    </source>
</evidence>
<dbReference type="SUPFAM" id="SSF53474">
    <property type="entry name" value="alpha/beta-Hydrolases"/>
    <property type="match status" value="1"/>
</dbReference>
<name>A0AAW0B272_9AGAR</name>
<dbReference type="Pfam" id="PF08386">
    <property type="entry name" value="Abhydrolase_4"/>
    <property type="match status" value="1"/>
</dbReference>
<evidence type="ECO:0000313" key="4">
    <source>
        <dbReference type="EMBL" id="KAK7020066.1"/>
    </source>
</evidence>
<dbReference type="InterPro" id="IPR013595">
    <property type="entry name" value="Pept_S33_TAP-like_C"/>
</dbReference>
<keyword evidence="5" id="KW-1185">Reference proteome</keyword>
<evidence type="ECO:0000313" key="5">
    <source>
        <dbReference type="Proteomes" id="UP001362999"/>
    </source>
</evidence>
<dbReference type="InterPro" id="IPR029058">
    <property type="entry name" value="AB_hydrolase_fold"/>
</dbReference>
<organism evidence="4 5">
    <name type="scientific">Favolaschia claudopus</name>
    <dbReference type="NCBI Taxonomy" id="2862362"/>
    <lineage>
        <taxon>Eukaryota</taxon>
        <taxon>Fungi</taxon>
        <taxon>Dikarya</taxon>
        <taxon>Basidiomycota</taxon>
        <taxon>Agaricomycotina</taxon>
        <taxon>Agaricomycetes</taxon>
        <taxon>Agaricomycetidae</taxon>
        <taxon>Agaricales</taxon>
        <taxon>Marasmiineae</taxon>
        <taxon>Mycenaceae</taxon>
        <taxon>Favolaschia</taxon>
    </lineage>
</organism>
<reference evidence="4 5" key="1">
    <citation type="journal article" date="2024" name="J Genomics">
        <title>Draft genome sequencing and assembly of Favolaschia claudopus CIRM-BRFM 2984 isolated from oak limbs.</title>
        <authorList>
            <person name="Navarro D."/>
            <person name="Drula E."/>
            <person name="Chaduli D."/>
            <person name="Cazenave R."/>
            <person name="Ahrendt S."/>
            <person name="Wang J."/>
            <person name="Lipzen A."/>
            <person name="Daum C."/>
            <person name="Barry K."/>
            <person name="Grigoriev I.V."/>
            <person name="Favel A."/>
            <person name="Rosso M.N."/>
            <person name="Martin F."/>
        </authorList>
    </citation>
    <scope>NUCLEOTIDE SEQUENCE [LARGE SCALE GENOMIC DNA]</scope>
    <source>
        <strain evidence="4 5">CIRM-BRFM 2984</strain>
    </source>
</reference>
<feature type="non-terminal residue" evidence="4">
    <location>
        <position position="1"/>
    </location>
</feature>
<dbReference type="Gene3D" id="3.40.50.1820">
    <property type="entry name" value="alpha/beta hydrolase"/>
    <property type="match status" value="1"/>
</dbReference>
<sequence>VPLDYKNPNASEASIALIRSPASVPRNSTNYRGPILFNPGGPGGSGVDFILQGNPLFRAIIGPEFDLIGFDPRGIARSLPRASFFATQEERVQFPTEISFNASQDAFGRSYANDILRTSLAGARDDGSLRFITTESTARDMLKIVQAHGRDKLQYWGFSYGTVLGATFAAMFPDKVERLIIDGVMDADDYYSTSWKTNLIDTNKTWNTFLDGCVTAGPSACAFHENSTFAIQAKVDLLEQQLLSRPITASTSLSASTPSYRVLDYSTFRQTILDVLYSPYQGFQSLTLALNELSQGNGTAFLQLSNAEGSVTPLFQCLANASIAESSQFELQSVFDGEVSVACNDGSSISTDFDDVRKNFEELCQSSPFCDVWGTRMYCLGWPEYLKNNFTGQCPFNFAGANTSFPLLVISNTADPVTPRADGLKMASQFAGSVHLTQNSPGHCSLVAPSTCTASHVAAYFTNGTLPDPGTICEVDATAQLFPTQTAKDEAAKTNGKRTLVRSAKFVKKTREEQLSETLQNLAHTVPKMFKHRGRYL</sequence>
<proteinExistence type="inferred from homology"/>
<dbReference type="EMBL" id="JAWWNJ010000042">
    <property type="protein sequence ID" value="KAK7020066.1"/>
    <property type="molecule type" value="Genomic_DNA"/>
</dbReference>
<comment type="caution">
    <text evidence="4">The sequence shown here is derived from an EMBL/GenBank/DDBJ whole genome shotgun (WGS) entry which is preliminary data.</text>
</comment>
<gene>
    <name evidence="4" type="ORF">R3P38DRAFT_2536273</name>
</gene>
<protein>
    <submittedName>
        <fullName evidence="4">Abhydrolase-4 domain-containing protein</fullName>
    </submittedName>
</protein>
<comment type="similarity">
    <text evidence="1">Belongs to the peptidase S33 family.</text>
</comment>
<dbReference type="PANTHER" id="PTHR43248:SF25">
    <property type="entry name" value="AB HYDROLASE-1 DOMAIN-CONTAINING PROTEIN-RELATED"/>
    <property type="match status" value="1"/>
</dbReference>
<keyword evidence="2" id="KW-0378">Hydrolase</keyword>
<evidence type="ECO:0000256" key="1">
    <source>
        <dbReference type="ARBA" id="ARBA00010088"/>
    </source>
</evidence>